<dbReference type="SMART" id="SM00320">
    <property type="entry name" value="WD40"/>
    <property type="match status" value="4"/>
</dbReference>
<dbReference type="PROSITE" id="PS50082">
    <property type="entry name" value="WD_REPEATS_2"/>
    <property type="match status" value="4"/>
</dbReference>
<dbReference type="InterPro" id="IPR001680">
    <property type="entry name" value="WD40_rpt"/>
</dbReference>
<evidence type="ECO:0000313" key="4">
    <source>
        <dbReference type="EMBL" id="OAF66294.1"/>
    </source>
</evidence>
<dbReference type="SUPFAM" id="SSF50978">
    <property type="entry name" value="WD40 repeat-like"/>
    <property type="match status" value="1"/>
</dbReference>
<protein>
    <submittedName>
        <fullName evidence="4">WD repeat-containing protein 38</fullName>
    </submittedName>
</protein>
<dbReference type="EMBL" id="LWCA01000976">
    <property type="protein sequence ID" value="OAF66294.1"/>
    <property type="molecule type" value="Genomic_DNA"/>
</dbReference>
<keyword evidence="5" id="KW-1185">Reference proteome</keyword>
<feature type="non-terminal residue" evidence="4">
    <location>
        <position position="181"/>
    </location>
</feature>
<evidence type="ECO:0000256" key="1">
    <source>
        <dbReference type="ARBA" id="ARBA00022574"/>
    </source>
</evidence>
<feature type="repeat" description="WD" evidence="3">
    <location>
        <begin position="138"/>
        <end position="179"/>
    </location>
</feature>
<dbReference type="PANTHER" id="PTHR22847:SF637">
    <property type="entry name" value="WD REPEAT DOMAIN 5B"/>
    <property type="match status" value="1"/>
</dbReference>
<dbReference type="Pfam" id="PF00400">
    <property type="entry name" value="WD40"/>
    <property type="match status" value="4"/>
</dbReference>
<comment type="caution">
    <text evidence="4">The sequence shown here is derived from an EMBL/GenBank/DDBJ whole genome shotgun (WGS) entry which is preliminary data.</text>
</comment>
<dbReference type="InterPro" id="IPR019775">
    <property type="entry name" value="WD40_repeat_CS"/>
</dbReference>
<proteinExistence type="predicted"/>
<dbReference type="PROSITE" id="PS00678">
    <property type="entry name" value="WD_REPEATS_1"/>
    <property type="match status" value="2"/>
</dbReference>
<accession>A0A177AYN1</accession>
<dbReference type="PANTHER" id="PTHR22847">
    <property type="entry name" value="WD40 REPEAT PROTEIN"/>
    <property type="match status" value="1"/>
</dbReference>
<feature type="repeat" description="WD" evidence="3">
    <location>
        <begin position="9"/>
        <end position="42"/>
    </location>
</feature>
<keyword evidence="2" id="KW-0677">Repeat</keyword>
<gene>
    <name evidence="4" type="ORF">A3Q56_05983</name>
</gene>
<dbReference type="AlphaFoldDB" id="A0A177AYN1"/>
<reference evidence="4 5" key="1">
    <citation type="submission" date="2016-04" db="EMBL/GenBank/DDBJ databases">
        <title>The genome of Intoshia linei affirms orthonectids as highly simplified spiralians.</title>
        <authorList>
            <person name="Mikhailov K.V."/>
            <person name="Slusarev G.S."/>
            <person name="Nikitin M.A."/>
            <person name="Logacheva M.D."/>
            <person name="Penin A."/>
            <person name="Aleoshin V."/>
            <person name="Panchin Y.V."/>
        </authorList>
    </citation>
    <scope>NUCLEOTIDE SEQUENCE [LARGE SCALE GENOMIC DNA]</scope>
    <source>
        <strain evidence="4">Intl2013</strain>
        <tissue evidence="4">Whole animal</tissue>
    </source>
</reference>
<dbReference type="OrthoDB" id="674604at2759"/>
<dbReference type="PROSITE" id="PS50294">
    <property type="entry name" value="WD_REPEATS_REGION"/>
    <property type="match status" value="4"/>
</dbReference>
<dbReference type="PRINTS" id="PR00320">
    <property type="entry name" value="GPROTEINBRPT"/>
</dbReference>
<evidence type="ECO:0000256" key="2">
    <source>
        <dbReference type="ARBA" id="ARBA00022737"/>
    </source>
</evidence>
<dbReference type="InterPro" id="IPR015943">
    <property type="entry name" value="WD40/YVTN_repeat-like_dom_sf"/>
</dbReference>
<sequence length="181" mass="20546">MIWGNLGFGSSHTKSVECIKFSKDANYIFSGSWDRKVIMWDLWQEGIIIKTIDGHQSLVQSIAFNNEYNRMATGCWDLYVRFWKFEKITAIGEGTKLKGHKGRVNCVAFSKHGILASGSNDRCIILWNPTKNAILYILKGHGSWIRCLTFKYTGLVLSSIADDDSIKFWDVAIGKNIQTID</sequence>
<dbReference type="GO" id="GO:1990234">
    <property type="term" value="C:transferase complex"/>
    <property type="evidence" value="ECO:0007669"/>
    <property type="project" value="UniProtKB-ARBA"/>
</dbReference>
<dbReference type="InterPro" id="IPR020472">
    <property type="entry name" value="WD40_PAC1"/>
</dbReference>
<evidence type="ECO:0000313" key="5">
    <source>
        <dbReference type="Proteomes" id="UP000078046"/>
    </source>
</evidence>
<keyword evidence="1 3" id="KW-0853">WD repeat</keyword>
<evidence type="ECO:0000256" key="3">
    <source>
        <dbReference type="PROSITE-ProRule" id="PRU00221"/>
    </source>
</evidence>
<feature type="repeat" description="WD" evidence="3">
    <location>
        <begin position="97"/>
        <end position="128"/>
    </location>
</feature>
<organism evidence="4 5">
    <name type="scientific">Intoshia linei</name>
    <dbReference type="NCBI Taxonomy" id="1819745"/>
    <lineage>
        <taxon>Eukaryota</taxon>
        <taxon>Metazoa</taxon>
        <taxon>Spiralia</taxon>
        <taxon>Lophotrochozoa</taxon>
        <taxon>Mesozoa</taxon>
        <taxon>Orthonectida</taxon>
        <taxon>Rhopaluridae</taxon>
        <taxon>Intoshia</taxon>
    </lineage>
</organism>
<dbReference type="InterPro" id="IPR036322">
    <property type="entry name" value="WD40_repeat_dom_sf"/>
</dbReference>
<dbReference type="Gene3D" id="2.130.10.10">
    <property type="entry name" value="YVTN repeat-like/Quinoprotein amine dehydrogenase"/>
    <property type="match status" value="2"/>
</dbReference>
<dbReference type="Proteomes" id="UP000078046">
    <property type="component" value="Unassembled WGS sequence"/>
</dbReference>
<name>A0A177AYN1_9BILA</name>
<feature type="repeat" description="WD" evidence="3">
    <location>
        <begin position="52"/>
        <end position="93"/>
    </location>
</feature>